<feature type="transmembrane region" description="Helical" evidence="2">
    <location>
        <begin position="66"/>
        <end position="86"/>
    </location>
</feature>
<reference evidence="3" key="2">
    <citation type="submission" date="2008-07" db="EMBL/GenBank/DDBJ databases">
        <authorList>
            <person name="Genoscope - CEA"/>
        </authorList>
    </citation>
    <scope>NUCLEOTIDE SEQUENCE</scope>
    <source>
        <strain evidence="3">S mat+</strain>
    </source>
</reference>
<keyword evidence="2" id="KW-1133">Transmembrane helix</keyword>
<feature type="compositionally biased region" description="Low complexity" evidence="1">
    <location>
        <begin position="328"/>
        <end position="369"/>
    </location>
</feature>
<accession>B2AQ47</accession>
<feature type="transmembrane region" description="Helical" evidence="2">
    <location>
        <begin position="129"/>
        <end position="148"/>
    </location>
</feature>
<dbReference type="EMBL" id="CU633895">
    <property type="protein sequence ID" value="CAP66986.1"/>
    <property type="molecule type" value="Genomic_DNA"/>
</dbReference>
<protein>
    <submittedName>
        <fullName evidence="3">Podospora anserina S mat+ genomic DNA chromosome 4, supercontig 4</fullName>
    </submittedName>
</protein>
<dbReference type="OrthoDB" id="5241662at2759"/>
<feature type="transmembrane region" description="Helical" evidence="2">
    <location>
        <begin position="98"/>
        <end position="117"/>
    </location>
</feature>
<dbReference type="PANTHER" id="PTHR37451">
    <property type="entry name" value="MARVEL DOMAIN"/>
    <property type="match status" value="1"/>
</dbReference>
<dbReference type="PANTHER" id="PTHR37451:SF4">
    <property type="entry name" value="MARVEL DOMAIN-CONTAINING PROTEIN"/>
    <property type="match status" value="1"/>
</dbReference>
<feature type="transmembrane region" description="Helical" evidence="2">
    <location>
        <begin position="200"/>
        <end position="223"/>
    </location>
</feature>
<dbReference type="GeneID" id="6190218"/>
<dbReference type="AlphaFoldDB" id="B2AQ47"/>
<evidence type="ECO:0000256" key="1">
    <source>
        <dbReference type="SAM" id="MobiDB-lite"/>
    </source>
</evidence>
<dbReference type="KEGG" id="pan:PODANSg3348"/>
<feature type="non-terminal residue" evidence="3">
    <location>
        <position position="1"/>
    </location>
</feature>
<evidence type="ECO:0000256" key="2">
    <source>
        <dbReference type="SAM" id="Phobius"/>
    </source>
</evidence>
<keyword evidence="2" id="KW-0812">Transmembrane</keyword>
<organism evidence="3">
    <name type="scientific">Podospora anserina (strain S / ATCC MYA-4624 / DSM 980 / FGSC 10383)</name>
    <name type="common">Pleurage anserina</name>
    <dbReference type="NCBI Taxonomy" id="515849"/>
    <lineage>
        <taxon>Eukaryota</taxon>
        <taxon>Fungi</taxon>
        <taxon>Dikarya</taxon>
        <taxon>Ascomycota</taxon>
        <taxon>Pezizomycotina</taxon>
        <taxon>Sordariomycetes</taxon>
        <taxon>Sordariomycetidae</taxon>
        <taxon>Sordariales</taxon>
        <taxon>Podosporaceae</taxon>
        <taxon>Podospora</taxon>
        <taxon>Podospora anserina</taxon>
    </lineage>
</organism>
<proteinExistence type="predicted"/>
<sequence>LTFLDFTPVGSFISNWTTSKRHHIGYRSRHPPVFNMSEVKPPVQYASAPVAAPSGSQEHYVQHTPVWIVVTRGAQVFFSLIILGMAGAVIHDVMIEELAFGIACVVFTWIVIGYVLITEKVSGAREAYNIWAVLSLDFLMAVLWLAALGSIAARRARFVVPVSTANCRDDGSAVSSKTCDVYPVKRALEKRAAVLTQTGLGLTSGAAGLSALMWLLFIATLVYHGHTFRLWHQANKKPADAELNAQGAPMLATQQQAAPAPGPVYNSQQQYQPQTQFPQQYPPQQQQQQQQQQQPQQQPQQQQQYTAQPSQQYQQPQAPFQPSPVGTPSPYQQQYQTPQPTGTPQPYAYPQQQQQQQQPHPYPQAAEAPGHSFPQAAEAPGHSYYPPQQ</sequence>
<reference evidence="3" key="1">
    <citation type="journal article" date="2008" name="Genome Biol.">
        <title>The genome sequence of the model ascomycete fungus Podospora anserina.</title>
        <authorList>
            <person name="Espagne E."/>
            <person name="Lespinet O."/>
            <person name="Malagnac F."/>
            <person name="Da Silva C."/>
            <person name="Jaillon O."/>
            <person name="Porcel B.M."/>
            <person name="Couloux A."/>
            <person name="Aury J.-M."/>
            <person name="Segurens B."/>
            <person name="Poulain J."/>
            <person name="Anthouard V."/>
            <person name="Grossetete S."/>
            <person name="Khalili H."/>
            <person name="Coppin E."/>
            <person name="Dequard-Chablat M."/>
            <person name="Picard M."/>
            <person name="Contamine V."/>
            <person name="Arnaise S."/>
            <person name="Bourdais A."/>
            <person name="Berteaux-Lecellier V."/>
            <person name="Gautheret D."/>
            <person name="de Vries R.P."/>
            <person name="Battaglia E."/>
            <person name="Coutinho P.M."/>
            <person name="Danchin E.G.J."/>
            <person name="Henrissat B."/>
            <person name="El Khoury R."/>
            <person name="Sainsard-Chanet A."/>
            <person name="Boivin A."/>
            <person name="Pinan-Lucarre B."/>
            <person name="Sellem C.H."/>
            <person name="Debuchy R."/>
            <person name="Wincker P."/>
            <person name="Weissenbach J."/>
            <person name="Silar P."/>
        </authorList>
    </citation>
    <scope>NUCLEOTIDE SEQUENCE [LARGE SCALE GENOMIC DNA]</scope>
    <source>
        <strain evidence="3">S mat+</strain>
    </source>
</reference>
<feature type="compositionally biased region" description="Low complexity" evidence="1">
    <location>
        <begin position="268"/>
        <end position="318"/>
    </location>
</feature>
<dbReference type="VEuPathDB" id="FungiDB:PODANS_4_5350"/>
<name>B2AQ47_PODAN</name>
<keyword evidence="2" id="KW-0472">Membrane</keyword>
<feature type="region of interest" description="Disordered" evidence="1">
    <location>
        <begin position="253"/>
        <end position="389"/>
    </location>
</feature>
<gene>
    <name evidence="3" type="ORF">PODANS_4_5350</name>
</gene>
<dbReference type="RefSeq" id="XP_001906320.1">
    <property type="nucleotide sequence ID" value="XM_001906285.1"/>
</dbReference>
<dbReference type="HOGENOM" id="CLU_834527_0_0_1"/>
<evidence type="ECO:0000313" key="3">
    <source>
        <dbReference type="EMBL" id="CAP66986.1"/>
    </source>
</evidence>